<evidence type="ECO:0000313" key="11">
    <source>
        <dbReference type="Proteomes" id="UP000010412"/>
    </source>
</evidence>
<evidence type="ECO:0000259" key="9">
    <source>
        <dbReference type="Pfam" id="PF20473"/>
    </source>
</evidence>
<evidence type="ECO:0000256" key="3">
    <source>
        <dbReference type="ARBA" id="ARBA00022679"/>
    </source>
</evidence>
<sequence>MDLTVKQQEKAAKEFAKKWENIGDEKQDTQRFWMELLQNVYGVDNPADFIGFEQRVQLGHISYIDAMIPATHTMIEQKSLEKDLNAPIRQSDGTFLTPAEQAKRYAAALPYSERPRWIVSCNFKEFHVLDMERPNDSAEIIELRKLGTEFYRLNFLVDVKSSHIEREMEISKGAGELVARLYDSLLEQYKVNPLLTEEAILHNINKLCVRLVFCLYAEDSGLFGKKSLFHDYLQDFQPHQVRNALMDLFRILDTEEANRNPYESETLLEFPYVNGSLFSDPVEIPQFSENAVNLILQDACNFDWSEISPTIFGAIFESTLNPDTRRHGGMHYTSIENIHKLIDPLFLDEFRNDFKEAMSRKDGKKKIQLLKALQDKMASKTFLDPAAGSGNFLTESYLSLRRLENDILRETITDSAGTGILGFDEEEFNPIKVSIQQFYGIEINDFAVSVAKTAIWIAEAQMFKETEAIIHKEMDFLPLHNNANIHEGNALRVDWRTIVSPTESLYIIGNPPFSGSRVQSDDVSSQKSDLEYVFGKIKGLGNLDYVTAWYKKAAELIENTSAKVALLSTNSITQGEQPPILWSSLNQHNIKIDFAYRTFKWSSESTNGAAVHCVIIGFSSVGCKGKKYLFSNGIVKEVTNINPYLLELPNFLISSRSEPICDVPEILLGNMPNDNKGKLSKFSDDEKSNIVRQYPIAEKMFKKFLGADEFINNRSRWCAWLVDIPINEIKLVKPIYDAVKAVKQARATSRRSATRKLADTPMLFGEIRQPDSSYLLIPRHSSENRRYIPIGIVDQSIIAGDSNLIMPNATLFHFGILQSNVHMAWMRAFAGRLEMRYRYSANIIYNNFPWPNVTDEKVKRISSAANQVLLARNNHKEATLADLYDDNIMPKDLLIAHRNLNKLVMNAYGFSNNIQEEDCVAELIKFYSEIISDQ</sequence>
<dbReference type="Proteomes" id="UP000010412">
    <property type="component" value="Unassembled WGS sequence"/>
</dbReference>
<comment type="catalytic activity">
    <reaction evidence="4">
        <text>a 2'-deoxyadenosine in DNA + S-adenosyl-L-methionine = an N(6)-methyl-2'-deoxyadenosine in DNA + S-adenosyl-L-homocysteine + H(+)</text>
        <dbReference type="Rhea" id="RHEA:15197"/>
        <dbReference type="Rhea" id="RHEA-COMP:12418"/>
        <dbReference type="Rhea" id="RHEA-COMP:12419"/>
        <dbReference type="ChEBI" id="CHEBI:15378"/>
        <dbReference type="ChEBI" id="CHEBI:57856"/>
        <dbReference type="ChEBI" id="CHEBI:59789"/>
        <dbReference type="ChEBI" id="CHEBI:90615"/>
        <dbReference type="ChEBI" id="CHEBI:90616"/>
        <dbReference type="EC" id="2.1.1.72"/>
    </reaction>
</comment>
<dbReference type="Pfam" id="PF20466">
    <property type="entry name" value="MmeI_TRD"/>
    <property type="match status" value="1"/>
</dbReference>
<dbReference type="InterPro" id="IPR046817">
    <property type="entry name" value="MmeI_N"/>
</dbReference>
<feature type="domain" description="MmeI-like helicase spacer" evidence="6">
    <location>
        <begin position="202"/>
        <end position="278"/>
    </location>
</feature>
<dbReference type="Pfam" id="PF20467">
    <property type="entry name" value="MmeI_C"/>
    <property type="match status" value="1"/>
</dbReference>
<feature type="domain" description="MmeI-like C-terminal" evidence="8">
    <location>
        <begin position="854"/>
        <end position="931"/>
    </location>
</feature>
<evidence type="ECO:0000259" key="8">
    <source>
        <dbReference type="Pfam" id="PF20467"/>
    </source>
</evidence>
<dbReference type="InterPro" id="IPR029063">
    <property type="entry name" value="SAM-dependent_MTases_sf"/>
</dbReference>
<feature type="domain" description="MmeI-like target recognition" evidence="7">
    <location>
        <begin position="649"/>
        <end position="852"/>
    </location>
</feature>
<dbReference type="EMBL" id="AMEX01000039">
    <property type="protein sequence ID" value="EKY18285.1"/>
    <property type="molecule type" value="Genomic_DNA"/>
</dbReference>
<keyword evidence="11" id="KW-1185">Reference proteome</keyword>
<evidence type="ECO:0000259" key="6">
    <source>
        <dbReference type="Pfam" id="PF20465"/>
    </source>
</evidence>
<keyword evidence="2" id="KW-0489">Methyltransferase</keyword>
<comment type="caution">
    <text evidence="10">The sequence shown here is derived from an EMBL/GenBank/DDBJ whole genome shotgun (WGS) entry which is preliminary data.</text>
</comment>
<proteinExistence type="predicted"/>
<evidence type="ECO:0000259" key="5">
    <source>
        <dbReference type="Pfam" id="PF20464"/>
    </source>
</evidence>
<protein>
    <recommendedName>
        <fullName evidence="1">site-specific DNA-methyltransferase (adenine-specific)</fullName>
        <ecNumber evidence="1">2.1.1.72</ecNumber>
    </recommendedName>
</protein>
<evidence type="ECO:0000259" key="7">
    <source>
        <dbReference type="Pfam" id="PF20466"/>
    </source>
</evidence>
<dbReference type="Pfam" id="PF20473">
    <property type="entry name" value="MmeI_Mtase"/>
    <property type="match status" value="1"/>
</dbReference>
<dbReference type="InterPro" id="IPR046816">
    <property type="entry name" value="MmeI_Mtase"/>
</dbReference>
<evidence type="ECO:0000256" key="1">
    <source>
        <dbReference type="ARBA" id="ARBA00011900"/>
    </source>
</evidence>
<dbReference type="InterPro" id="IPR046820">
    <property type="entry name" value="MmeI_TRD"/>
</dbReference>
<evidence type="ECO:0000313" key="10">
    <source>
        <dbReference type="EMBL" id="EKY18285.1"/>
    </source>
</evidence>
<dbReference type="Gene3D" id="3.40.50.150">
    <property type="entry name" value="Vaccinia Virus protein VP39"/>
    <property type="match status" value="1"/>
</dbReference>
<dbReference type="InterPro" id="IPR046818">
    <property type="entry name" value="MmeI_C"/>
</dbReference>
<dbReference type="RefSeq" id="WP_005384639.1">
    <property type="nucleotide sequence ID" value="NZ_KB291595.1"/>
</dbReference>
<feature type="domain" description="MmeI-like DNA-methyltransferase" evidence="9">
    <location>
        <begin position="365"/>
        <end position="630"/>
    </location>
</feature>
<evidence type="ECO:0000256" key="4">
    <source>
        <dbReference type="ARBA" id="ARBA00047942"/>
    </source>
</evidence>
<dbReference type="PANTHER" id="PTHR33841">
    <property type="entry name" value="DNA METHYLTRANSFERASE YEEA-RELATED"/>
    <property type="match status" value="1"/>
</dbReference>
<organism evidence="10 11">
    <name type="scientific">Veillonella atypica KON</name>
    <dbReference type="NCBI Taxonomy" id="1128111"/>
    <lineage>
        <taxon>Bacteria</taxon>
        <taxon>Bacillati</taxon>
        <taxon>Bacillota</taxon>
        <taxon>Negativicutes</taxon>
        <taxon>Veillonellales</taxon>
        <taxon>Veillonellaceae</taxon>
        <taxon>Veillonella</taxon>
    </lineage>
</organism>
<dbReference type="Pfam" id="PF20465">
    <property type="entry name" value="MmeI_hel"/>
    <property type="match status" value="1"/>
</dbReference>
<dbReference type="Pfam" id="PF20464">
    <property type="entry name" value="MmeI_N"/>
    <property type="match status" value="1"/>
</dbReference>
<dbReference type="EC" id="2.1.1.72" evidence="1"/>
<accession>A0ABN0IJ47</accession>
<evidence type="ECO:0000256" key="2">
    <source>
        <dbReference type="ARBA" id="ARBA00022603"/>
    </source>
</evidence>
<dbReference type="InterPro" id="IPR050953">
    <property type="entry name" value="N4_N6_ade-DNA_methylase"/>
</dbReference>
<reference evidence="10 11" key="1">
    <citation type="submission" date="2012-05" db="EMBL/GenBank/DDBJ databases">
        <authorList>
            <person name="Weinstock G."/>
            <person name="Sodergren E."/>
            <person name="Lobos E.A."/>
            <person name="Fulton L."/>
            <person name="Fulton R."/>
            <person name="Courtney L."/>
            <person name="Fronick C."/>
            <person name="O'Laughlin M."/>
            <person name="Godfrey J."/>
            <person name="Wilson R.M."/>
            <person name="Miner T."/>
            <person name="Farmer C."/>
            <person name="Delehaunty K."/>
            <person name="Cordes M."/>
            <person name="Minx P."/>
            <person name="Tomlinson C."/>
            <person name="Chen J."/>
            <person name="Wollam A."/>
            <person name="Pepin K.H."/>
            <person name="Bhonagiri V."/>
            <person name="Zhang X."/>
            <person name="Suruliraj S."/>
            <person name="Warren W."/>
            <person name="Mitreva M."/>
            <person name="Mardis E.R."/>
            <person name="Wilson R.K."/>
        </authorList>
    </citation>
    <scope>NUCLEOTIDE SEQUENCE [LARGE SCALE GENOMIC DNA]</scope>
    <source>
        <strain evidence="10 11">KON</strain>
    </source>
</reference>
<dbReference type="InterPro" id="IPR046819">
    <property type="entry name" value="MmeI_hel"/>
</dbReference>
<name>A0ABN0IJ47_9FIRM</name>
<dbReference type="SUPFAM" id="SSF53335">
    <property type="entry name" value="S-adenosyl-L-methionine-dependent methyltransferases"/>
    <property type="match status" value="1"/>
</dbReference>
<feature type="domain" description="MmeI-like N-terminal" evidence="5">
    <location>
        <begin position="11"/>
        <end position="188"/>
    </location>
</feature>
<gene>
    <name evidence="10" type="ORF">HMPREF0870_01594</name>
</gene>
<keyword evidence="3" id="KW-0808">Transferase</keyword>
<dbReference type="PANTHER" id="PTHR33841:SF1">
    <property type="entry name" value="DNA METHYLTRANSFERASE A"/>
    <property type="match status" value="1"/>
</dbReference>